<dbReference type="KEGG" id="hcz:G9Q37_02065"/>
<keyword evidence="3" id="KW-1185">Reference proteome</keyword>
<evidence type="ECO:0000313" key="3">
    <source>
        <dbReference type="Proteomes" id="UP000503162"/>
    </source>
</evidence>
<keyword evidence="1" id="KW-1133">Transmembrane helix</keyword>
<reference evidence="2 3" key="1">
    <citation type="submission" date="2020-03" db="EMBL/GenBank/DDBJ databases">
        <title>Hydrogenophaga sp. nov. isolated from cyanobacterial mat.</title>
        <authorList>
            <person name="Thorat V."/>
            <person name="Kirdat K."/>
            <person name="Tiwarekar B."/>
            <person name="Costa E.D."/>
            <person name="Yadav A."/>
        </authorList>
    </citation>
    <scope>NUCLEOTIDE SEQUENCE [LARGE SCALE GENOMIC DNA]</scope>
    <source>
        <strain evidence="2 3">BA0156</strain>
    </source>
</reference>
<keyword evidence="1" id="KW-0472">Membrane</keyword>
<evidence type="ECO:0008006" key="4">
    <source>
        <dbReference type="Google" id="ProtNLM"/>
    </source>
</evidence>
<gene>
    <name evidence="2" type="ORF">G9Q37_02065</name>
</gene>
<evidence type="ECO:0000256" key="1">
    <source>
        <dbReference type="SAM" id="Phobius"/>
    </source>
</evidence>
<protein>
    <recommendedName>
        <fullName evidence="4">Toxin CptA</fullName>
    </recommendedName>
</protein>
<feature type="transmembrane region" description="Helical" evidence="1">
    <location>
        <begin position="41"/>
        <end position="59"/>
    </location>
</feature>
<feature type="transmembrane region" description="Helical" evidence="1">
    <location>
        <begin position="15"/>
        <end position="34"/>
    </location>
</feature>
<evidence type="ECO:0000313" key="2">
    <source>
        <dbReference type="EMBL" id="QIM51001.1"/>
    </source>
</evidence>
<dbReference type="AlphaFoldDB" id="A0A6G8ID26"/>
<keyword evidence="1" id="KW-0812">Transmembrane</keyword>
<proteinExistence type="predicted"/>
<organism evidence="2 3">
    <name type="scientific">Hydrogenophaga crocea</name>
    <dbReference type="NCBI Taxonomy" id="2716225"/>
    <lineage>
        <taxon>Bacteria</taxon>
        <taxon>Pseudomonadati</taxon>
        <taxon>Pseudomonadota</taxon>
        <taxon>Betaproteobacteria</taxon>
        <taxon>Burkholderiales</taxon>
        <taxon>Comamonadaceae</taxon>
        <taxon>Hydrogenophaga</taxon>
    </lineage>
</organism>
<dbReference type="RefSeq" id="WP_166223873.1">
    <property type="nucleotide sequence ID" value="NZ_CP049989.1"/>
</dbReference>
<name>A0A6G8ID26_9BURK</name>
<sequence length="150" mass="15940">MQHAPSVTYPVGRSAVWAGGLVVLALALPTLLVLSAPGLSSLAIGALGSVWLGWCALAGRSLARQPCGWLCYGGGAVARRDGDAPWHWRDAAGLHERPLAAVRVALDLQRILLLELASDTDAPRWLWLDAGRAPADWPALRRAVRAATRP</sequence>
<dbReference type="EMBL" id="CP049989">
    <property type="protein sequence ID" value="QIM51001.1"/>
    <property type="molecule type" value="Genomic_DNA"/>
</dbReference>
<accession>A0A6G8ID26</accession>
<dbReference type="Proteomes" id="UP000503162">
    <property type="component" value="Chromosome"/>
</dbReference>